<comment type="similarity">
    <text evidence="6">Belongs to the WD repeat UTP18 family.</text>
</comment>
<evidence type="ECO:0000256" key="4">
    <source>
        <dbReference type="ARBA" id="ARBA00022737"/>
    </source>
</evidence>
<dbReference type="EMBL" id="LUEZ02000017">
    <property type="protein sequence ID" value="RDB27348.1"/>
    <property type="molecule type" value="Genomic_DNA"/>
</dbReference>
<dbReference type="GO" id="GO:0006364">
    <property type="term" value="P:rRNA processing"/>
    <property type="evidence" value="ECO:0007669"/>
    <property type="project" value="UniProtKB-KW"/>
</dbReference>
<feature type="compositionally biased region" description="Acidic residues" evidence="7">
    <location>
        <begin position="98"/>
        <end position="120"/>
    </location>
</feature>
<keyword evidence="2" id="KW-0698">rRNA processing</keyword>
<dbReference type="AlphaFoldDB" id="A0A369K019"/>
<comment type="subcellular location">
    <subcellularLocation>
        <location evidence="1">Nucleus</location>
        <location evidence="1">Nucleolus</location>
    </subcellularLocation>
</comment>
<evidence type="ECO:0000256" key="1">
    <source>
        <dbReference type="ARBA" id="ARBA00004604"/>
    </source>
</evidence>
<feature type="region of interest" description="Disordered" evidence="7">
    <location>
        <begin position="362"/>
        <end position="399"/>
    </location>
</feature>
<dbReference type="SMART" id="SM00320">
    <property type="entry name" value="WD40"/>
    <property type="match status" value="5"/>
</dbReference>
<dbReference type="FunCoup" id="A0A369K019">
    <property type="interactions" value="704"/>
</dbReference>
<feature type="region of interest" description="Disordered" evidence="7">
    <location>
        <begin position="43"/>
        <end position="180"/>
    </location>
</feature>
<dbReference type="InterPro" id="IPR015943">
    <property type="entry name" value="WD40/YVTN_repeat-like_dom_sf"/>
</dbReference>
<gene>
    <name evidence="8" type="ORF">Hypma_004322</name>
</gene>
<dbReference type="InterPro" id="IPR045161">
    <property type="entry name" value="Utp18"/>
</dbReference>
<name>A0A369K019_HYPMA</name>
<organism evidence="8 9">
    <name type="scientific">Hypsizygus marmoreus</name>
    <name type="common">White beech mushroom</name>
    <name type="synonym">Agaricus marmoreus</name>
    <dbReference type="NCBI Taxonomy" id="39966"/>
    <lineage>
        <taxon>Eukaryota</taxon>
        <taxon>Fungi</taxon>
        <taxon>Dikarya</taxon>
        <taxon>Basidiomycota</taxon>
        <taxon>Agaricomycotina</taxon>
        <taxon>Agaricomycetes</taxon>
        <taxon>Agaricomycetidae</taxon>
        <taxon>Agaricales</taxon>
        <taxon>Tricholomatineae</taxon>
        <taxon>Lyophyllaceae</taxon>
        <taxon>Hypsizygus</taxon>
    </lineage>
</organism>
<dbReference type="PANTHER" id="PTHR18359:SF0">
    <property type="entry name" value="U3 SMALL NUCLEOLAR RNA-ASSOCIATED PROTEIN 18 HOMOLOG"/>
    <property type="match status" value="1"/>
</dbReference>
<evidence type="ECO:0000256" key="6">
    <source>
        <dbReference type="ARBA" id="ARBA00025767"/>
    </source>
</evidence>
<evidence type="ECO:0000313" key="8">
    <source>
        <dbReference type="EMBL" id="RDB27348.1"/>
    </source>
</evidence>
<feature type="compositionally biased region" description="Low complexity" evidence="7">
    <location>
        <begin position="121"/>
        <end position="133"/>
    </location>
</feature>
<evidence type="ECO:0000256" key="5">
    <source>
        <dbReference type="ARBA" id="ARBA00023242"/>
    </source>
</evidence>
<dbReference type="InParanoid" id="A0A369K019"/>
<comment type="caution">
    <text evidence="8">The sequence shown here is derived from an EMBL/GenBank/DDBJ whole genome shotgun (WGS) entry which is preliminary data.</text>
</comment>
<dbReference type="GO" id="GO:0032040">
    <property type="term" value="C:small-subunit processome"/>
    <property type="evidence" value="ECO:0007669"/>
    <property type="project" value="TreeGrafter"/>
</dbReference>
<dbReference type="PANTHER" id="PTHR18359">
    <property type="entry name" value="WD-REPEAT PROTEIN-RELATED"/>
    <property type="match status" value="1"/>
</dbReference>
<dbReference type="InterPro" id="IPR036322">
    <property type="entry name" value="WD40_repeat_dom_sf"/>
</dbReference>
<dbReference type="GO" id="GO:0034388">
    <property type="term" value="C:Pwp2p-containing subcomplex of 90S preribosome"/>
    <property type="evidence" value="ECO:0007669"/>
    <property type="project" value="TreeGrafter"/>
</dbReference>
<sequence length="649" mass="69179">MAKHPHKKQKTLKEIKDIQPLGINLLTDDASKDDEERRLESILFSTKFVPRENEISTSPGDKSDDAGGGGNAMNHLTDTDLFFIDHGSLMPDVNDSNEYGDDNDEKDSDLEAPEEPESDTSDSGAESSSSQSQRIPSNVLPKTRKPPAWVDPSDTPTVSLSAPRLRKLRDTAAEESVSGREYETRLRRQYERINPEPSWAAKARKTRREEIEDEEGDLRGLLSSTSGILAPSKRKSRAGVIVPAGTLEIERLRDANQAAQGSGSGEVKVVAFHPSDRVPVLCVGTADRRIRLFNVDGHTSPLLQTLHVPSLPLISQNSATFHPLGSSLLLTGPRPFFYTHDLQAGVTTRHARGLWGTTFSSVNDAAPGSSRKRGRHRGGQQNGDTSSGGGGGGEGMEITAFSPHTGEILAVAGRGGYVHLVDWKSGAGQVIGSLKCGGGGGGVRALWWAPDSSAADSVLGGGASVGEGRQHLAVLSGDAEVYLWDVGERRCVRRWKDEGGFRGAGRVMAGTAAGGNGGYLAVGSNTGFVNVYGSDSFAPPSSSSTTISATELGGTPKPIKHVANLTTAISTLRFNHDAQLMAMASQEKKDAMRLIHLPSLTSFSNWPTSSTPLGHVTAIDFSARSEYLAVGNTRGRVLLYHLKDYGVGA</sequence>
<dbReference type="InterPro" id="IPR001680">
    <property type="entry name" value="WD40_rpt"/>
</dbReference>
<dbReference type="STRING" id="39966.A0A369K019"/>
<feature type="compositionally biased region" description="Basic residues" evidence="7">
    <location>
        <begin position="1"/>
        <end position="10"/>
    </location>
</feature>
<keyword evidence="9" id="KW-1185">Reference proteome</keyword>
<feature type="region of interest" description="Disordered" evidence="7">
    <location>
        <begin position="1"/>
        <end position="21"/>
    </location>
</feature>
<keyword evidence="5" id="KW-0539">Nucleus</keyword>
<accession>A0A369K019</accession>
<dbReference type="OrthoDB" id="1935146at2759"/>
<feature type="compositionally biased region" description="Basic and acidic residues" evidence="7">
    <location>
        <begin position="168"/>
        <end position="180"/>
    </location>
</feature>
<evidence type="ECO:0000313" key="9">
    <source>
        <dbReference type="Proteomes" id="UP000076154"/>
    </source>
</evidence>
<protein>
    <submittedName>
        <fullName evidence="8">U3 small nucleolar RNA-associated protein 18</fullName>
    </submittedName>
</protein>
<dbReference type="Gene3D" id="2.130.10.10">
    <property type="entry name" value="YVTN repeat-like/Quinoprotein amine dehydrogenase"/>
    <property type="match status" value="1"/>
</dbReference>
<keyword evidence="3" id="KW-0853">WD repeat</keyword>
<dbReference type="Proteomes" id="UP000076154">
    <property type="component" value="Unassembled WGS sequence"/>
</dbReference>
<dbReference type="SUPFAM" id="SSF50978">
    <property type="entry name" value="WD40 repeat-like"/>
    <property type="match status" value="1"/>
</dbReference>
<evidence type="ECO:0000256" key="7">
    <source>
        <dbReference type="SAM" id="MobiDB-lite"/>
    </source>
</evidence>
<proteinExistence type="inferred from homology"/>
<feature type="compositionally biased region" description="Gly residues" evidence="7">
    <location>
        <begin position="386"/>
        <end position="395"/>
    </location>
</feature>
<keyword evidence="4" id="KW-0677">Repeat</keyword>
<evidence type="ECO:0000256" key="2">
    <source>
        <dbReference type="ARBA" id="ARBA00022552"/>
    </source>
</evidence>
<reference evidence="8" key="1">
    <citation type="submission" date="2018-04" db="EMBL/GenBank/DDBJ databases">
        <title>Whole genome sequencing of Hypsizygus marmoreus.</title>
        <authorList>
            <person name="Choi I.-G."/>
            <person name="Min B."/>
            <person name="Kim J.-G."/>
            <person name="Kim S."/>
            <person name="Oh Y.-L."/>
            <person name="Kong W.-S."/>
            <person name="Park H."/>
            <person name="Jeong J."/>
            <person name="Song E.-S."/>
        </authorList>
    </citation>
    <scope>NUCLEOTIDE SEQUENCE [LARGE SCALE GENOMIC DNA]</scope>
    <source>
        <strain evidence="8">51987-8</strain>
    </source>
</reference>
<evidence type="ECO:0000256" key="3">
    <source>
        <dbReference type="ARBA" id="ARBA00022574"/>
    </source>
</evidence>